<dbReference type="Gene3D" id="1.10.150.20">
    <property type="entry name" value="5' to 3' exonuclease, C-terminal subdomain"/>
    <property type="match status" value="1"/>
</dbReference>
<comment type="caution">
    <text evidence="4">The sequence shown here is derived from an EMBL/GenBank/DDBJ whole genome shotgun (WGS) entry which is preliminary data.</text>
</comment>
<dbReference type="EMBL" id="LAZR01001745">
    <property type="protein sequence ID" value="KKN39752.1"/>
    <property type="molecule type" value="Genomic_DNA"/>
</dbReference>
<dbReference type="InterPro" id="IPR043502">
    <property type="entry name" value="DNA/RNA_pol_sf"/>
</dbReference>
<dbReference type="PANTHER" id="PTHR10133">
    <property type="entry name" value="DNA POLYMERASE I"/>
    <property type="match status" value="1"/>
</dbReference>
<proteinExistence type="predicted"/>
<dbReference type="InterPro" id="IPR005122">
    <property type="entry name" value="Uracil-DNA_glycosylase-like"/>
</dbReference>
<dbReference type="Pfam" id="PF00476">
    <property type="entry name" value="DNA_pol_A"/>
    <property type="match status" value="1"/>
</dbReference>
<gene>
    <name evidence="4" type="ORF">LCGC14_0740310</name>
</gene>
<organism evidence="4">
    <name type="scientific">marine sediment metagenome</name>
    <dbReference type="NCBI Taxonomy" id="412755"/>
    <lineage>
        <taxon>unclassified sequences</taxon>
        <taxon>metagenomes</taxon>
        <taxon>ecological metagenomes</taxon>
    </lineage>
</organism>
<dbReference type="SMART" id="SM00987">
    <property type="entry name" value="UreE_C"/>
    <property type="match status" value="1"/>
</dbReference>
<dbReference type="InterPro" id="IPR001098">
    <property type="entry name" value="DNA-dir_DNA_pol_A_palm_dom"/>
</dbReference>
<dbReference type="SMART" id="SM00986">
    <property type="entry name" value="UDG"/>
    <property type="match status" value="1"/>
</dbReference>
<dbReference type="AlphaFoldDB" id="A0A0F9QRX3"/>
<sequence>MPPRKPPEIGSVSPSGQKTCPGTGPLDAEILVIGESPASNEIKDQEPFTGQAGRILNLCLTPAGINRPDIRIVNCIPAIAPGGTDFSQHSLQDIEWGKRILEQEMRALPNLKVVMPLGNNPMAWTMGLHQITKWRGSLIPPDSSLTGDRYNEYWTLLHRELLVESPDVAFLPSFHPAAVSRQFPWHYWLINDFRRAREYVSGDWKEPKKREWFVNRPDEINRFVDHTLITHEHLVAIDTEMDPLIVALVSEEEVHVFTFHDAYRPALERLMSSPWVLKVAHNMAHDWRQFHKVFGIPVSRPWFDTIAGAHILEPSGMDPGGDRLKGAGEQQVGKALSPHIATRYTPWPYHKWLVDLDNLHYCGIDAVVAYDAYWEEIEQLTNMPQGLDLVNHDHKLFEVTMAMQNRGLRVDEPARQKEMEVLEERVTTLGNTLEAMSEQCIREAYNKGKLKKPHLFRETVRCKCCRGAKNKMQRCWSCSGFKKAPSKKDLLEYLREPRLGATKADLENELLGPCSACNTKGTWKEWLPIKFSSDDQMKDLFYRALGIPARKYKGKETINIHQLKPLSESGGLYCLDEMPKDSHRRPAARILAVYIERNLLDTQLSTIKRIAPDELGRIHPTYDLWYTPTQRVASRESLLDPGTNAQNLPKESRRFIIPSDGYAFNYVDYAQIESRCVAVLCKDQKLIDIFQDPTKDSHTEVRLLVEKHAGIKITRDQSKRTMHAISYGIEEEHLAGMLNISIHEAKMIIAGILSTFTGLRRYKDDVVRELRSTRSNTSPTGWRRRWLNYVMITKGRGKGTVRPKVIKEALATKPQNMAARVLGLGLINMYDDYGSWLHPVAHVHDAGLFEEPLDRMKEADKAIVQGMSLTLWDMPFPAAPSHGPNWYIASMEEGVDNPEKQEAGFKNWTRESILNA</sequence>
<dbReference type="InterPro" id="IPR012337">
    <property type="entry name" value="RNaseH-like_sf"/>
</dbReference>
<feature type="domain" description="DNA-directed DNA polymerase family A palm" evidence="2">
    <location>
        <begin position="649"/>
        <end position="855"/>
    </location>
</feature>
<dbReference type="InterPro" id="IPR002298">
    <property type="entry name" value="DNA_polymerase_A"/>
</dbReference>
<accession>A0A0F9QRX3</accession>
<evidence type="ECO:0000259" key="3">
    <source>
        <dbReference type="SMART" id="SM00986"/>
    </source>
</evidence>
<reference evidence="4" key="1">
    <citation type="journal article" date="2015" name="Nature">
        <title>Complex archaea that bridge the gap between prokaryotes and eukaryotes.</title>
        <authorList>
            <person name="Spang A."/>
            <person name="Saw J.H."/>
            <person name="Jorgensen S.L."/>
            <person name="Zaremba-Niedzwiedzka K."/>
            <person name="Martijn J."/>
            <person name="Lind A.E."/>
            <person name="van Eijk R."/>
            <person name="Schleper C."/>
            <person name="Guy L."/>
            <person name="Ettema T.J."/>
        </authorList>
    </citation>
    <scope>NUCLEOTIDE SEQUENCE</scope>
</reference>
<dbReference type="PANTHER" id="PTHR10133:SF62">
    <property type="entry name" value="DNA POLYMERASE THETA"/>
    <property type="match status" value="1"/>
</dbReference>
<dbReference type="GO" id="GO:0006261">
    <property type="term" value="P:DNA-templated DNA replication"/>
    <property type="evidence" value="ECO:0007669"/>
    <property type="project" value="InterPro"/>
</dbReference>
<dbReference type="Gene3D" id="3.30.420.10">
    <property type="entry name" value="Ribonuclease H-like superfamily/Ribonuclease H"/>
    <property type="match status" value="1"/>
</dbReference>
<feature type="domain" description="Uracil-DNA glycosylase-like" evidence="3">
    <location>
        <begin position="21"/>
        <end position="194"/>
    </location>
</feature>
<feature type="region of interest" description="Disordered" evidence="1">
    <location>
        <begin position="1"/>
        <end position="24"/>
    </location>
</feature>
<dbReference type="GO" id="GO:0003887">
    <property type="term" value="F:DNA-directed DNA polymerase activity"/>
    <property type="evidence" value="ECO:0007669"/>
    <property type="project" value="InterPro"/>
</dbReference>
<protein>
    <recommendedName>
        <fullName evidence="5">DNA-directed DNA polymerase family A palm domain-containing protein</fullName>
    </recommendedName>
</protein>
<dbReference type="SUPFAM" id="SSF53098">
    <property type="entry name" value="Ribonuclease H-like"/>
    <property type="match status" value="1"/>
</dbReference>
<dbReference type="SUPFAM" id="SSF56672">
    <property type="entry name" value="DNA/RNA polymerases"/>
    <property type="match status" value="1"/>
</dbReference>
<evidence type="ECO:0000313" key="4">
    <source>
        <dbReference type="EMBL" id="KKN39752.1"/>
    </source>
</evidence>
<evidence type="ECO:0000259" key="2">
    <source>
        <dbReference type="SMART" id="SM00482"/>
    </source>
</evidence>
<dbReference type="Pfam" id="PF03167">
    <property type="entry name" value="UDG"/>
    <property type="match status" value="1"/>
</dbReference>
<dbReference type="GO" id="GO:0006302">
    <property type="term" value="P:double-strand break repair"/>
    <property type="evidence" value="ECO:0007669"/>
    <property type="project" value="TreeGrafter"/>
</dbReference>
<dbReference type="SUPFAM" id="SSF52141">
    <property type="entry name" value="Uracil-DNA glycosylase-like"/>
    <property type="match status" value="1"/>
</dbReference>
<name>A0A0F9QRX3_9ZZZZ</name>
<dbReference type="GO" id="GO:0003677">
    <property type="term" value="F:DNA binding"/>
    <property type="evidence" value="ECO:0007669"/>
    <property type="project" value="InterPro"/>
</dbReference>
<dbReference type="SMART" id="SM00482">
    <property type="entry name" value="POLAc"/>
    <property type="match status" value="1"/>
</dbReference>
<evidence type="ECO:0000256" key="1">
    <source>
        <dbReference type="SAM" id="MobiDB-lite"/>
    </source>
</evidence>
<dbReference type="InterPro" id="IPR036397">
    <property type="entry name" value="RNaseH_sf"/>
</dbReference>
<dbReference type="Gene3D" id="3.30.70.370">
    <property type="match status" value="1"/>
</dbReference>
<dbReference type="PRINTS" id="PR00868">
    <property type="entry name" value="DNAPOLI"/>
</dbReference>
<dbReference type="Gene3D" id="3.40.470.10">
    <property type="entry name" value="Uracil-DNA glycosylase-like domain"/>
    <property type="match status" value="1"/>
</dbReference>
<evidence type="ECO:0008006" key="5">
    <source>
        <dbReference type="Google" id="ProtNLM"/>
    </source>
</evidence>
<dbReference type="InterPro" id="IPR036895">
    <property type="entry name" value="Uracil-DNA_glycosylase-like_sf"/>
</dbReference>